<keyword evidence="2" id="KW-0012">Acyltransferase</keyword>
<reference evidence="4 5" key="1">
    <citation type="submission" date="2018-10" db="EMBL/GenBank/DDBJ databases">
        <title>Lactobacillus sp. R7 and Lactobacillus sp. R19 isolated from fermented mustard green product of Taiwan.</title>
        <authorList>
            <person name="Lin S.-T."/>
        </authorList>
    </citation>
    <scope>NUCLEOTIDE SEQUENCE [LARGE SCALE GENOMIC DNA]</scope>
    <source>
        <strain evidence="4 5">BCRC 81129</strain>
    </source>
</reference>
<dbReference type="InterPro" id="IPR000182">
    <property type="entry name" value="GNAT_dom"/>
</dbReference>
<feature type="domain" description="N-acetyltransferase" evidence="3">
    <location>
        <begin position="3"/>
        <end position="144"/>
    </location>
</feature>
<dbReference type="Gene3D" id="3.40.630.30">
    <property type="match status" value="1"/>
</dbReference>
<gene>
    <name evidence="4" type="ORF">EGT51_00165</name>
</gene>
<dbReference type="RefSeq" id="WP_135366782.1">
    <property type="nucleotide sequence ID" value="NZ_RKLX01000001.1"/>
</dbReference>
<evidence type="ECO:0000313" key="4">
    <source>
        <dbReference type="EMBL" id="TGD20200.1"/>
    </source>
</evidence>
<proteinExistence type="predicted"/>
<dbReference type="PROSITE" id="PS51186">
    <property type="entry name" value="GNAT"/>
    <property type="match status" value="1"/>
</dbReference>
<dbReference type="InterPro" id="IPR050832">
    <property type="entry name" value="Bact_Acetyltransf"/>
</dbReference>
<dbReference type="CDD" id="cd04301">
    <property type="entry name" value="NAT_SF"/>
    <property type="match status" value="1"/>
</dbReference>
<evidence type="ECO:0000256" key="2">
    <source>
        <dbReference type="ARBA" id="ARBA00023315"/>
    </source>
</evidence>
<dbReference type="OrthoDB" id="9796171at2"/>
<sequence length="144" mass="15991">MEIVISNAPFNRAAALSLRQATFVTERGIPRDVEFDDRDTPDRLYVVAYDRPDLPVGTLRLEPQSPTEMRFGRVCTSQAYRGQGIGRQVLAAGEDWARVHGFTAGLIDGELTAQAFYERCGYHAIGAPFDEDGAPVVTLRKKFN</sequence>
<dbReference type="AlphaFoldDB" id="A0A4Z0JCL2"/>
<dbReference type="Proteomes" id="UP000297348">
    <property type="component" value="Unassembled WGS sequence"/>
</dbReference>
<evidence type="ECO:0000259" key="3">
    <source>
        <dbReference type="PROSITE" id="PS51186"/>
    </source>
</evidence>
<keyword evidence="1 4" id="KW-0808">Transferase</keyword>
<protein>
    <submittedName>
        <fullName evidence="4">GNAT family N-acetyltransferase</fullName>
    </submittedName>
</protein>
<evidence type="ECO:0000256" key="1">
    <source>
        <dbReference type="ARBA" id="ARBA00022679"/>
    </source>
</evidence>
<dbReference type="InterPro" id="IPR016181">
    <property type="entry name" value="Acyl_CoA_acyltransferase"/>
</dbReference>
<accession>A0A4Z0JCL2</accession>
<keyword evidence="5" id="KW-1185">Reference proteome</keyword>
<dbReference type="SUPFAM" id="SSF55729">
    <property type="entry name" value="Acyl-CoA N-acyltransferases (Nat)"/>
    <property type="match status" value="1"/>
</dbReference>
<evidence type="ECO:0000313" key="5">
    <source>
        <dbReference type="Proteomes" id="UP000297348"/>
    </source>
</evidence>
<organism evidence="4 5">
    <name type="scientific">Levilactobacillus suantsaiihabitans</name>
    <dbReference type="NCBI Taxonomy" id="2487722"/>
    <lineage>
        <taxon>Bacteria</taxon>
        <taxon>Bacillati</taxon>
        <taxon>Bacillota</taxon>
        <taxon>Bacilli</taxon>
        <taxon>Lactobacillales</taxon>
        <taxon>Lactobacillaceae</taxon>
        <taxon>Levilactobacillus</taxon>
    </lineage>
</organism>
<dbReference type="EMBL" id="RKLX01000001">
    <property type="protein sequence ID" value="TGD20200.1"/>
    <property type="molecule type" value="Genomic_DNA"/>
</dbReference>
<dbReference type="Pfam" id="PF00583">
    <property type="entry name" value="Acetyltransf_1"/>
    <property type="match status" value="1"/>
</dbReference>
<dbReference type="PANTHER" id="PTHR43877">
    <property type="entry name" value="AMINOALKYLPHOSPHONATE N-ACETYLTRANSFERASE-RELATED-RELATED"/>
    <property type="match status" value="1"/>
</dbReference>
<comment type="caution">
    <text evidence="4">The sequence shown here is derived from an EMBL/GenBank/DDBJ whole genome shotgun (WGS) entry which is preliminary data.</text>
</comment>
<dbReference type="GO" id="GO:0016747">
    <property type="term" value="F:acyltransferase activity, transferring groups other than amino-acyl groups"/>
    <property type="evidence" value="ECO:0007669"/>
    <property type="project" value="InterPro"/>
</dbReference>
<name>A0A4Z0JCL2_9LACO</name>